<protein>
    <recommendedName>
        <fullName evidence="2">Orotidine 5'-phosphate decarboxylase domain-containing protein</fullName>
    </recommendedName>
</protein>
<keyword evidence="1" id="KW-0456">Lyase</keyword>
<feature type="non-terminal residue" evidence="3">
    <location>
        <position position="211"/>
    </location>
</feature>
<proteinExistence type="predicted"/>
<organism evidence="3">
    <name type="scientific">marine sediment metagenome</name>
    <dbReference type="NCBI Taxonomy" id="412755"/>
    <lineage>
        <taxon>unclassified sequences</taxon>
        <taxon>metagenomes</taxon>
        <taxon>ecological metagenomes</taxon>
    </lineage>
</organism>
<evidence type="ECO:0000313" key="3">
    <source>
        <dbReference type="EMBL" id="KKK66114.1"/>
    </source>
</evidence>
<dbReference type="InterPro" id="IPR013785">
    <property type="entry name" value="Aldolase_TIM"/>
</dbReference>
<evidence type="ECO:0000259" key="2">
    <source>
        <dbReference type="Pfam" id="PF00215"/>
    </source>
</evidence>
<gene>
    <name evidence="3" type="ORF">LCGC14_2967350</name>
</gene>
<dbReference type="InterPro" id="IPR011060">
    <property type="entry name" value="RibuloseP-bd_barrel"/>
</dbReference>
<dbReference type="InterPro" id="IPR001754">
    <property type="entry name" value="OMPdeCOase_dom"/>
</dbReference>
<evidence type="ECO:0000256" key="1">
    <source>
        <dbReference type="ARBA" id="ARBA00023239"/>
    </source>
</evidence>
<accession>A0A0F8ZI68</accession>
<dbReference type="SUPFAM" id="SSF51366">
    <property type="entry name" value="Ribulose-phoshate binding barrel"/>
    <property type="match status" value="1"/>
</dbReference>
<sequence length="211" mass="22830">MFGRRYGIILACDVSSLQDLSTLIQCGEKSETVVGYKIGFTLGLRFGLHRVVETIRRDSSRPIIYDHQKAGTDIPQMGTPLAKCCKEAGISGIIIFPLAGPETMISFIEAIRKGGAIPIIGGVMTHPAFLRGEGGYIDDSAPSEIYRKAAENGVEHFVLPGNRPKLIRKYVDEISQVIECASVLMPGIGTQGGQIGEAFDAARENRCYAIV</sequence>
<dbReference type="Pfam" id="PF00215">
    <property type="entry name" value="OMPdecase"/>
    <property type="match status" value="1"/>
</dbReference>
<dbReference type="GO" id="GO:0006207">
    <property type="term" value="P:'de novo' pyrimidine nucleobase biosynthetic process"/>
    <property type="evidence" value="ECO:0007669"/>
    <property type="project" value="InterPro"/>
</dbReference>
<dbReference type="Gene3D" id="3.20.20.70">
    <property type="entry name" value="Aldolase class I"/>
    <property type="match status" value="1"/>
</dbReference>
<comment type="caution">
    <text evidence="3">The sequence shown here is derived from an EMBL/GenBank/DDBJ whole genome shotgun (WGS) entry which is preliminary data.</text>
</comment>
<dbReference type="GO" id="GO:0004590">
    <property type="term" value="F:orotidine-5'-phosphate decarboxylase activity"/>
    <property type="evidence" value="ECO:0007669"/>
    <property type="project" value="InterPro"/>
</dbReference>
<feature type="domain" description="Orotidine 5'-phosphate decarboxylase" evidence="2">
    <location>
        <begin position="8"/>
        <end position="197"/>
    </location>
</feature>
<name>A0A0F8ZI68_9ZZZZ</name>
<dbReference type="EMBL" id="LAZR01060234">
    <property type="protein sequence ID" value="KKK66114.1"/>
    <property type="molecule type" value="Genomic_DNA"/>
</dbReference>
<dbReference type="AlphaFoldDB" id="A0A0F8ZI68"/>
<reference evidence="3" key="1">
    <citation type="journal article" date="2015" name="Nature">
        <title>Complex archaea that bridge the gap between prokaryotes and eukaryotes.</title>
        <authorList>
            <person name="Spang A."/>
            <person name="Saw J.H."/>
            <person name="Jorgensen S.L."/>
            <person name="Zaremba-Niedzwiedzka K."/>
            <person name="Martijn J."/>
            <person name="Lind A.E."/>
            <person name="van Eijk R."/>
            <person name="Schleper C."/>
            <person name="Guy L."/>
            <person name="Ettema T.J."/>
        </authorList>
    </citation>
    <scope>NUCLEOTIDE SEQUENCE</scope>
</reference>